<name>A0A2K0W3A1_GIBNY</name>
<evidence type="ECO:0000313" key="3">
    <source>
        <dbReference type="Proteomes" id="UP000236664"/>
    </source>
</evidence>
<dbReference type="PANTHER" id="PTHR37542">
    <property type="entry name" value="HELO DOMAIN-CONTAINING PROTEIN-RELATED"/>
    <property type="match status" value="1"/>
</dbReference>
<comment type="caution">
    <text evidence="2">The sequence shown here is derived from an EMBL/GenBank/DDBJ whole genome shotgun (WGS) entry which is preliminary data.</text>
</comment>
<dbReference type="InterPro" id="IPR011009">
    <property type="entry name" value="Kinase-like_dom_sf"/>
</dbReference>
<dbReference type="Proteomes" id="UP000236664">
    <property type="component" value="Unassembled WGS sequence"/>
</dbReference>
<evidence type="ECO:0000313" key="2">
    <source>
        <dbReference type="EMBL" id="PNP76730.1"/>
    </source>
</evidence>
<dbReference type="PROSITE" id="PS50011">
    <property type="entry name" value="PROTEIN_KINASE_DOM"/>
    <property type="match status" value="1"/>
</dbReference>
<dbReference type="STRING" id="42673.A0A2K0W3A1"/>
<organism evidence="2 3">
    <name type="scientific">Gibberella nygamai</name>
    <name type="common">Bean root rot disease fungus</name>
    <name type="synonym">Fusarium nygamai</name>
    <dbReference type="NCBI Taxonomy" id="42673"/>
    <lineage>
        <taxon>Eukaryota</taxon>
        <taxon>Fungi</taxon>
        <taxon>Dikarya</taxon>
        <taxon>Ascomycota</taxon>
        <taxon>Pezizomycotina</taxon>
        <taxon>Sordariomycetes</taxon>
        <taxon>Hypocreomycetidae</taxon>
        <taxon>Hypocreales</taxon>
        <taxon>Nectriaceae</taxon>
        <taxon>Fusarium</taxon>
        <taxon>Fusarium fujikuroi species complex</taxon>
    </lineage>
</organism>
<protein>
    <recommendedName>
        <fullName evidence="1">Protein kinase domain-containing protein</fullName>
    </recommendedName>
</protein>
<feature type="domain" description="Protein kinase" evidence="1">
    <location>
        <begin position="348"/>
        <end position="738"/>
    </location>
</feature>
<keyword evidence="3" id="KW-1185">Reference proteome</keyword>
<dbReference type="InterPro" id="IPR000719">
    <property type="entry name" value="Prot_kinase_dom"/>
</dbReference>
<dbReference type="PANTHER" id="PTHR37542:SF3">
    <property type="entry name" value="PRION-INHIBITION AND PROPAGATION HELO DOMAIN-CONTAINING PROTEIN"/>
    <property type="match status" value="1"/>
</dbReference>
<gene>
    <name evidence="2" type="ORF">FNYG_10149</name>
</gene>
<dbReference type="AlphaFoldDB" id="A0A2K0W3A1"/>
<dbReference type="GO" id="GO:0005524">
    <property type="term" value="F:ATP binding"/>
    <property type="evidence" value="ECO:0007669"/>
    <property type="project" value="InterPro"/>
</dbReference>
<dbReference type="Gene3D" id="1.10.510.10">
    <property type="entry name" value="Transferase(Phosphotransferase) domain 1"/>
    <property type="match status" value="1"/>
</dbReference>
<evidence type="ECO:0000259" key="1">
    <source>
        <dbReference type="PROSITE" id="PS50011"/>
    </source>
</evidence>
<accession>A0A2K0W3A1</accession>
<dbReference type="SUPFAM" id="SSF56112">
    <property type="entry name" value="Protein kinase-like (PK-like)"/>
    <property type="match status" value="1"/>
</dbReference>
<proteinExistence type="predicted"/>
<dbReference type="GO" id="GO:0004672">
    <property type="term" value="F:protein kinase activity"/>
    <property type="evidence" value="ECO:0007669"/>
    <property type="project" value="InterPro"/>
</dbReference>
<dbReference type="OrthoDB" id="1911848at2759"/>
<reference evidence="2 3" key="1">
    <citation type="submission" date="2017-06" db="EMBL/GenBank/DDBJ databases">
        <title>Genome of Fusarium nygamai isolate CS10214.</title>
        <authorList>
            <person name="Gardiner D.M."/>
            <person name="Obanor F."/>
            <person name="Kazan K."/>
        </authorList>
    </citation>
    <scope>NUCLEOTIDE SEQUENCE [LARGE SCALE GENOMIC DNA]</scope>
    <source>
        <strain evidence="2 3">CS10214</strain>
    </source>
</reference>
<dbReference type="EMBL" id="MTQA01000141">
    <property type="protein sequence ID" value="PNP76730.1"/>
    <property type="molecule type" value="Genomic_DNA"/>
</dbReference>
<sequence length="738" mass="82984">MALLNTYQQTIGDKLTEYRPLRTQRYATVNVLIITWKDHDLGVDFDREVAEVKDMFTQTFNYAIWPFRIPSQDPELSLNVCVAQFLKNFGGADDLLIIFYSGHGGGESNTQARSPCTWAAKICGGPTLDWPNIQPQLFLSLGDVAIILDCCYARQAARPHTSHKIEFLAATDKDNWTPTGMKKWPSFTNVLMREMRLAMSNEGLVTLAALQSRMVIAEAGLKRQPFLVSLAGGTSEGPIRLTRLTNGDKASQPHPQTISQSINSMYLRLCLFDPLDGSMLPSLLRWLTRDSPASVEDIQLIDRVASQAQDISKMGTYVCEAAYEQERTQALPFLSREGRTEAQRLLDELKLALFASGDALSVRSGTSHAVLEGLRTASSKLVDFLGDSLATMDRCTLSNLDDSNSAALEDIRSKIAMRLTLLDDEKVLGNPTRVSFSDAATLDQRIRHGTQAGRDVLVEYIYYLDEDPDACGRMSYQIKRIIALLTESKSPAFRCFEISGFTHETLYGPRFGLVHLIDGRFRGRRCISLVELIGQAKYVPLDRRMRLAGIICEAILHLHSIGWYHKNIKSENIILFDLPDSDGNNSSADNWDFENPFLIGFDCSRPADAETRNTVDFTPENNIYRHPERWGRSARFEKHHDVYALGILLLEIGSWLKIPTLDTKGNNFAHIRDPEMLRSLFLKVASSKLAHAAGTRYSEAVRICIANRSWKTLEDWESQKLVRERVLCPLRDCARASD</sequence>